<comment type="caution">
    <text evidence="1">The sequence shown here is derived from an EMBL/GenBank/DDBJ whole genome shotgun (WGS) entry which is preliminary data.</text>
</comment>
<evidence type="ECO:0000313" key="1">
    <source>
        <dbReference type="EMBL" id="KAK2560222.1"/>
    </source>
</evidence>
<dbReference type="InterPro" id="IPR005049">
    <property type="entry name" value="STL-like"/>
</dbReference>
<dbReference type="Pfam" id="PF03385">
    <property type="entry name" value="STELLO"/>
    <property type="match status" value="1"/>
</dbReference>
<accession>A0AAD9V3X7</accession>
<dbReference type="AlphaFoldDB" id="A0AAD9V3X7"/>
<proteinExistence type="predicted"/>
<keyword evidence="2" id="KW-1185">Reference proteome</keyword>
<dbReference type="PANTHER" id="PTHR31362">
    <property type="entry name" value="GLYCOSYLTRANSFERASE STELLO1-RELATED"/>
    <property type="match status" value="1"/>
</dbReference>
<reference evidence="1" key="2">
    <citation type="journal article" date="2023" name="Science">
        <title>Genomic signatures of disease resistance in endangered staghorn corals.</title>
        <authorList>
            <person name="Vollmer S.V."/>
            <person name="Selwyn J.D."/>
            <person name="Despard B.A."/>
            <person name="Roesel C.L."/>
        </authorList>
    </citation>
    <scope>NUCLEOTIDE SEQUENCE</scope>
    <source>
        <strain evidence="1">K2</strain>
    </source>
</reference>
<name>A0AAD9V3X7_ACRCE</name>
<dbReference type="PANTHER" id="PTHR31362:SF0">
    <property type="entry name" value="EXOSTOSIN DOMAIN-CONTAINING PROTEIN-RELATED"/>
    <property type="match status" value="1"/>
</dbReference>
<sequence length="335" mass="39140">MIINGVKRLLKKGYNFTRNVTKAPLAQHTRLKKEDNTSCLKDAFHDILLVIVFNYPFYDSIPHLNALYRPAFPHILFCGPPHNTSRPGILTVEIYRGVLGYECLGRAMREHPGYRGYFYINDDVILNYWNFPHFDGEKIWESSSSFGSTPVYEPANSNWYWWISPYGLNNCRRAYEDVANMNLGTKKLNVKYHLSTLARNSNGSLQCFSGRSDILYIPRKHTRAFSILSETFYERKVFLEIAVPTMIRFLERNENIGRLPGYYIPGDVRRGDPRVTDSRFFWFVYFPKKELWFIHPFKLHGNEIDSKFNLVMLKFILLEKVKSLTDCKPTIGSLS</sequence>
<reference evidence="1" key="1">
    <citation type="journal article" date="2023" name="G3 (Bethesda)">
        <title>Whole genome assembly and annotation of the endangered Caribbean coral Acropora cervicornis.</title>
        <authorList>
            <person name="Selwyn J.D."/>
            <person name="Vollmer S.V."/>
        </authorList>
    </citation>
    <scope>NUCLEOTIDE SEQUENCE</scope>
    <source>
        <strain evidence="1">K2</strain>
    </source>
</reference>
<protein>
    <submittedName>
        <fullName evidence="1">Glycosyltransferase STELLO1</fullName>
    </submittedName>
</protein>
<organism evidence="1 2">
    <name type="scientific">Acropora cervicornis</name>
    <name type="common">Staghorn coral</name>
    <dbReference type="NCBI Taxonomy" id="6130"/>
    <lineage>
        <taxon>Eukaryota</taxon>
        <taxon>Metazoa</taxon>
        <taxon>Cnidaria</taxon>
        <taxon>Anthozoa</taxon>
        <taxon>Hexacorallia</taxon>
        <taxon>Scleractinia</taxon>
        <taxon>Astrocoeniina</taxon>
        <taxon>Acroporidae</taxon>
        <taxon>Acropora</taxon>
    </lineage>
</organism>
<dbReference type="Proteomes" id="UP001249851">
    <property type="component" value="Unassembled WGS sequence"/>
</dbReference>
<evidence type="ECO:0000313" key="2">
    <source>
        <dbReference type="Proteomes" id="UP001249851"/>
    </source>
</evidence>
<dbReference type="EMBL" id="JARQWQ010000037">
    <property type="protein sequence ID" value="KAK2560222.1"/>
    <property type="molecule type" value="Genomic_DNA"/>
</dbReference>
<gene>
    <name evidence="1" type="ORF">P5673_017202</name>
</gene>